<keyword evidence="5" id="KW-0131">Cell cycle</keyword>
<feature type="chain" id="PRO_5014481902" description="Tol-Pal system protein TolB" evidence="5">
    <location>
        <begin position="19"/>
        <end position="425"/>
    </location>
</feature>
<comment type="subunit">
    <text evidence="5">The Tol-Pal system is composed of five core proteins: the inner membrane proteins TolA, TolQ and TolR, the periplasmic protein TolB and the outer membrane protein Pal. They form a network linking the inner and outer membranes and the peptidoglycan layer.</text>
</comment>
<dbReference type="InterPro" id="IPR014167">
    <property type="entry name" value="Tol-Pal_TolB"/>
</dbReference>
<dbReference type="RefSeq" id="WP_103074413.1">
    <property type="nucleotide sequence ID" value="NZ_NPZB01000001.1"/>
</dbReference>
<accession>A0A2K1Q2S5</accession>
<dbReference type="Pfam" id="PF07676">
    <property type="entry name" value="PD40"/>
    <property type="match status" value="3"/>
</dbReference>
<dbReference type="InterPro" id="IPR011659">
    <property type="entry name" value="WD40"/>
</dbReference>
<dbReference type="GO" id="GO:0042597">
    <property type="term" value="C:periplasmic space"/>
    <property type="evidence" value="ECO:0007669"/>
    <property type="project" value="UniProtKB-SubCell"/>
</dbReference>
<dbReference type="InterPro" id="IPR007195">
    <property type="entry name" value="TolB_N"/>
</dbReference>
<dbReference type="HAMAP" id="MF_00671">
    <property type="entry name" value="TolB"/>
    <property type="match status" value="1"/>
</dbReference>
<organism evidence="7 8">
    <name type="scientific">Solilutibacter silvestris</name>
    <dbReference type="NCBI Taxonomy" id="1645665"/>
    <lineage>
        <taxon>Bacteria</taxon>
        <taxon>Pseudomonadati</taxon>
        <taxon>Pseudomonadota</taxon>
        <taxon>Gammaproteobacteria</taxon>
        <taxon>Lysobacterales</taxon>
        <taxon>Lysobacteraceae</taxon>
        <taxon>Solilutibacter</taxon>
    </lineage>
</organism>
<dbReference type="SUPFAM" id="SSF69304">
    <property type="entry name" value="Tricorn protease N-terminal domain"/>
    <property type="match status" value="1"/>
</dbReference>
<evidence type="ECO:0000256" key="3">
    <source>
        <dbReference type="ARBA" id="ARBA00022729"/>
    </source>
</evidence>
<comment type="function">
    <text evidence="5">Part of the Tol-Pal system, which plays a role in outer membrane invagination during cell division and is important for maintaining outer membrane integrity.</text>
</comment>
<dbReference type="NCBIfam" id="TIGR02800">
    <property type="entry name" value="propeller_TolB"/>
    <property type="match status" value="1"/>
</dbReference>
<keyword evidence="3 5" id="KW-0732">Signal</keyword>
<dbReference type="OrthoDB" id="9802240at2"/>
<dbReference type="GO" id="GO:0017038">
    <property type="term" value="P:protein import"/>
    <property type="evidence" value="ECO:0007669"/>
    <property type="project" value="InterPro"/>
</dbReference>
<comment type="similarity">
    <text evidence="2 5">Belongs to the TolB family.</text>
</comment>
<evidence type="ECO:0000256" key="5">
    <source>
        <dbReference type="HAMAP-Rule" id="MF_00671"/>
    </source>
</evidence>
<dbReference type="Proteomes" id="UP000236220">
    <property type="component" value="Unassembled WGS sequence"/>
</dbReference>
<dbReference type="SUPFAM" id="SSF52964">
    <property type="entry name" value="TolB, N-terminal domain"/>
    <property type="match status" value="1"/>
</dbReference>
<feature type="signal peptide" evidence="5">
    <location>
        <begin position="1"/>
        <end position="18"/>
    </location>
</feature>
<dbReference type="EMBL" id="NPZB01000001">
    <property type="protein sequence ID" value="PNS09356.1"/>
    <property type="molecule type" value="Genomic_DNA"/>
</dbReference>
<name>A0A2K1Q2S5_9GAMM</name>
<comment type="subcellular location">
    <subcellularLocation>
        <location evidence="1 5">Periplasm</location>
    </subcellularLocation>
</comment>
<dbReference type="Gene3D" id="3.40.50.10070">
    <property type="entry name" value="TolB, N-terminal domain"/>
    <property type="match status" value="1"/>
</dbReference>
<dbReference type="PANTHER" id="PTHR36842">
    <property type="entry name" value="PROTEIN TOLB HOMOLOG"/>
    <property type="match status" value="1"/>
</dbReference>
<sequence length="425" mass="44697" precursor="true">MRIFFALCLSILSGAAFAQSSPQVDVIGGRDAAQPIAVVPFAGSGSGESDIAAVIRADLQRSGQFKAMPESAMPEKPSTASELHLPVWQAAGQGLVLIGRVTAGASTRVEYELFDVAHKQRLLGFAKSGPASAARDIAHQIADDVYQKMLNVRGAFWTRMAYVRVEGVGKHATYRLVVADADGHNARVLESANAPIMSPTWSPDGKRIAYVSFANGNSTVKVRGLAGGDVTVASFHGLNASPSFSPDGARLAITLSRDGNPEIYTLPSSGGAPTRITHQLGIDTSPAWTSAGIYFTSDRGGRPQIYKTSASGGSAGRVTFQGDYNADAAFSLDGKVMAVTQGNGGNYRIAVFDTRSGPGQWTTVSPGSLDESPSVAPNGSMVMYDAHEGSHNVIHVVSADGRVRERIDTGGNAQDPAWSPYRNIQ</sequence>
<dbReference type="PANTHER" id="PTHR36842:SF1">
    <property type="entry name" value="PROTEIN TOLB"/>
    <property type="match status" value="1"/>
</dbReference>
<gene>
    <name evidence="5" type="primary">tolB</name>
    <name evidence="7" type="ORF">Lysil_0985</name>
</gene>
<protein>
    <recommendedName>
        <fullName evidence="5">Tol-Pal system protein TolB</fullName>
    </recommendedName>
</protein>
<reference evidence="7 8" key="1">
    <citation type="submission" date="2017-08" db="EMBL/GenBank/DDBJ databases">
        <title>Lysobacter sylvestris genome.</title>
        <authorList>
            <person name="Zhang D.-C."/>
            <person name="Albuquerque L."/>
            <person name="Franca L."/>
            <person name="Froufe H.J.C."/>
            <person name="Barroso C."/>
            <person name="Egas C."/>
            <person name="Da Costa M."/>
            <person name="Margesin R."/>
        </authorList>
    </citation>
    <scope>NUCLEOTIDE SEQUENCE [LARGE SCALE GENOMIC DNA]</scope>
    <source>
        <strain evidence="7 8">AM20-91</strain>
    </source>
</reference>
<evidence type="ECO:0000256" key="1">
    <source>
        <dbReference type="ARBA" id="ARBA00004418"/>
    </source>
</evidence>
<dbReference type="Pfam" id="PF04052">
    <property type="entry name" value="TolB_N"/>
    <property type="match status" value="1"/>
</dbReference>
<dbReference type="Gene3D" id="2.120.10.30">
    <property type="entry name" value="TolB, C-terminal domain"/>
    <property type="match status" value="1"/>
</dbReference>
<dbReference type="AlphaFoldDB" id="A0A2K1Q2S5"/>
<keyword evidence="5" id="KW-0132">Cell division</keyword>
<dbReference type="InterPro" id="IPR011042">
    <property type="entry name" value="6-blade_b-propeller_TolB-like"/>
</dbReference>
<evidence type="ECO:0000256" key="4">
    <source>
        <dbReference type="ARBA" id="ARBA00022764"/>
    </source>
</evidence>
<evidence type="ECO:0000256" key="2">
    <source>
        <dbReference type="ARBA" id="ARBA00009820"/>
    </source>
</evidence>
<proteinExistence type="inferred from homology"/>
<evidence type="ECO:0000313" key="7">
    <source>
        <dbReference type="EMBL" id="PNS09356.1"/>
    </source>
</evidence>
<dbReference type="GO" id="GO:0051301">
    <property type="term" value="P:cell division"/>
    <property type="evidence" value="ECO:0007669"/>
    <property type="project" value="UniProtKB-UniRule"/>
</dbReference>
<evidence type="ECO:0000313" key="8">
    <source>
        <dbReference type="Proteomes" id="UP000236220"/>
    </source>
</evidence>
<keyword evidence="4 5" id="KW-0574">Periplasm</keyword>
<comment type="caution">
    <text evidence="7">The sequence shown here is derived from an EMBL/GenBank/DDBJ whole genome shotgun (WGS) entry which is preliminary data.</text>
</comment>
<feature type="domain" description="TolB N-terminal" evidence="6">
    <location>
        <begin position="23"/>
        <end position="122"/>
    </location>
</feature>
<evidence type="ECO:0000259" key="6">
    <source>
        <dbReference type="Pfam" id="PF04052"/>
    </source>
</evidence>
<keyword evidence="8" id="KW-1185">Reference proteome</keyword>